<proteinExistence type="predicted"/>
<sequence length="21" mass="2426">MFWLCHASLQHHLCGMLSVVL</sequence>
<reference evidence="1" key="1">
    <citation type="submission" date="2018-02" db="EMBL/GenBank/DDBJ databases">
        <title>Rhizophora mucronata_Transcriptome.</title>
        <authorList>
            <person name="Meera S.P."/>
            <person name="Sreeshan A."/>
            <person name="Augustine A."/>
        </authorList>
    </citation>
    <scope>NUCLEOTIDE SEQUENCE</scope>
    <source>
        <tissue evidence="1">Leaf</tissue>
    </source>
</reference>
<protein>
    <submittedName>
        <fullName evidence="1">Uncharacterized protein</fullName>
    </submittedName>
</protein>
<dbReference type="EMBL" id="GGEC01078235">
    <property type="protein sequence ID" value="MBX58719.1"/>
    <property type="molecule type" value="Transcribed_RNA"/>
</dbReference>
<evidence type="ECO:0000313" key="1">
    <source>
        <dbReference type="EMBL" id="MBX58719.1"/>
    </source>
</evidence>
<dbReference type="AlphaFoldDB" id="A0A2P2PVQ7"/>
<accession>A0A2P2PVQ7</accession>
<name>A0A2P2PVQ7_RHIMU</name>
<organism evidence="1">
    <name type="scientific">Rhizophora mucronata</name>
    <name type="common">Asiatic mangrove</name>
    <dbReference type="NCBI Taxonomy" id="61149"/>
    <lineage>
        <taxon>Eukaryota</taxon>
        <taxon>Viridiplantae</taxon>
        <taxon>Streptophyta</taxon>
        <taxon>Embryophyta</taxon>
        <taxon>Tracheophyta</taxon>
        <taxon>Spermatophyta</taxon>
        <taxon>Magnoliopsida</taxon>
        <taxon>eudicotyledons</taxon>
        <taxon>Gunneridae</taxon>
        <taxon>Pentapetalae</taxon>
        <taxon>rosids</taxon>
        <taxon>fabids</taxon>
        <taxon>Malpighiales</taxon>
        <taxon>Rhizophoraceae</taxon>
        <taxon>Rhizophora</taxon>
    </lineage>
</organism>